<proteinExistence type="inferred from homology"/>
<name>A0AAE3VFI9_9BACT</name>
<dbReference type="InterPro" id="IPR036425">
    <property type="entry name" value="MoaB/Mog-like_dom_sf"/>
</dbReference>
<feature type="domain" description="MoaB/Mog" evidence="2">
    <location>
        <begin position="4"/>
        <end position="171"/>
    </location>
</feature>
<dbReference type="NCBIfam" id="TIGR00199">
    <property type="entry name" value="PncC_domain"/>
    <property type="match status" value="1"/>
</dbReference>
<evidence type="ECO:0000313" key="4">
    <source>
        <dbReference type="Proteomes" id="UP001238163"/>
    </source>
</evidence>
<organism evidence="3 4">
    <name type="scientific">Oligosphaera ethanolica</name>
    <dbReference type="NCBI Taxonomy" id="760260"/>
    <lineage>
        <taxon>Bacteria</taxon>
        <taxon>Pseudomonadati</taxon>
        <taxon>Lentisphaerota</taxon>
        <taxon>Oligosphaeria</taxon>
        <taxon>Oligosphaerales</taxon>
        <taxon>Oligosphaeraceae</taxon>
        <taxon>Oligosphaera</taxon>
    </lineage>
</organism>
<dbReference type="InterPro" id="IPR008135">
    <property type="entry name" value="Competence-induced_CinA"/>
</dbReference>
<dbReference type="Pfam" id="PF02464">
    <property type="entry name" value="CinA"/>
    <property type="match status" value="1"/>
</dbReference>
<comment type="caution">
    <text evidence="3">The sequence shown here is derived from an EMBL/GenBank/DDBJ whole genome shotgun (WGS) entry which is preliminary data.</text>
</comment>
<sequence length="411" mass="43412">MDIRIICVGDELLSGDTVNTNLAFLGDRLAQIGLALSEEHCVPDDEEAILRALSLCRGADVVFVMGGLGPTRDDLTRPTVAKFLGRALSLDENVRAGIQAYLGLRARVLPSDALDIQSQVPAGAQIIPNRNGTAPGLMLQDGSSRWILLPGPPREMGPMVDNEVVPMLRQQAADWDAVTLHVCCRPESRVEKAVHEALGNDHGLHLAFCIKHDNIMVRVSKRRRDQGGDLPAAIAALRSAFGGLLLPEDCPCAAAYLGRLLRERGLVMATAESCTGGGIAAALTDIPGSSAWFAGAVVTYANEWKTRLLGVPAETLARHGAVSEETVHAMLSGLVANYGVTVGIAVSGIAGPGGGTAEKPVGTVVIGAIGPGWRDVRSMHFNGLRDTVRMRSAIAGMNLLIEHLLENNTIG</sequence>
<dbReference type="EMBL" id="JAUSVL010000001">
    <property type="protein sequence ID" value="MDQ0289589.1"/>
    <property type="molecule type" value="Genomic_DNA"/>
</dbReference>
<dbReference type="PIRSF" id="PIRSF006728">
    <property type="entry name" value="CinA"/>
    <property type="match status" value="1"/>
</dbReference>
<evidence type="ECO:0000256" key="1">
    <source>
        <dbReference type="HAMAP-Rule" id="MF_00226"/>
    </source>
</evidence>
<keyword evidence="3" id="KW-0378">Hydrolase</keyword>
<dbReference type="InterPro" id="IPR001453">
    <property type="entry name" value="MoaB/Mog_dom"/>
</dbReference>
<dbReference type="PANTHER" id="PTHR13939">
    <property type="entry name" value="NICOTINAMIDE-NUCLEOTIDE AMIDOHYDROLASE PNCC"/>
    <property type="match status" value="1"/>
</dbReference>
<reference evidence="3" key="1">
    <citation type="submission" date="2023-07" db="EMBL/GenBank/DDBJ databases">
        <title>Genomic Encyclopedia of Type Strains, Phase IV (KMG-IV): sequencing the most valuable type-strain genomes for metagenomic binning, comparative biology and taxonomic classification.</title>
        <authorList>
            <person name="Goeker M."/>
        </authorList>
    </citation>
    <scope>NUCLEOTIDE SEQUENCE</scope>
    <source>
        <strain evidence="3">DSM 24202</strain>
    </source>
</reference>
<dbReference type="SMART" id="SM00852">
    <property type="entry name" value="MoCF_biosynth"/>
    <property type="match status" value="1"/>
</dbReference>
<dbReference type="CDD" id="cd00885">
    <property type="entry name" value="cinA"/>
    <property type="match status" value="1"/>
</dbReference>
<dbReference type="Pfam" id="PF00994">
    <property type="entry name" value="MoCF_biosynth"/>
    <property type="match status" value="1"/>
</dbReference>
<dbReference type="InterPro" id="IPR008136">
    <property type="entry name" value="CinA_C"/>
</dbReference>
<dbReference type="Gene3D" id="3.90.950.20">
    <property type="entry name" value="CinA-like"/>
    <property type="match status" value="1"/>
</dbReference>
<dbReference type="RefSeq" id="WP_307261039.1">
    <property type="nucleotide sequence ID" value="NZ_JAUSVL010000001.1"/>
</dbReference>
<evidence type="ECO:0000259" key="2">
    <source>
        <dbReference type="SMART" id="SM00852"/>
    </source>
</evidence>
<protein>
    <recommendedName>
        <fullName evidence="1">CinA-like protein</fullName>
    </recommendedName>
</protein>
<dbReference type="AlphaFoldDB" id="A0AAE3VFI9"/>
<dbReference type="PANTHER" id="PTHR13939:SF0">
    <property type="entry name" value="NMN AMIDOHYDROLASE-LIKE PROTEIN YFAY"/>
    <property type="match status" value="1"/>
</dbReference>
<dbReference type="InterPro" id="IPR036653">
    <property type="entry name" value="CinA-like_C"/>
</dbReference>
<dbReference type="InterPro" id="IPR050101">
    <property type="entry name" value="CinA"/>
</dbReference>
<dbReference type="NCBIfam" id="TIGR00200">
    <property type="entry name" value="cinA_nterm"/>
    <property type="match status" value="1"/>
</dbReference>
<dbReference type="SUPFAM" id="SSF53218">
    <property type="entry name" value="Molybdenum cofactor biosynthesis proteins"/>
    <property type="match status" value="1"/>
</dbReference>
<accession>A0AAE3VFI9</accession>
<dbReference type="Proteomes" id="UP001238163">
    <property type="component" value="Unassembled WGS sequence"/>
</dbReference>
<dbReference type="HAMAP" id="MF_00226_B">
    <property type="entry name" value="CinA_B"/>
    <property type="match status" value="1"/>
</dbReference>
<dbReference type="Gene3D" id="3.40.980.10">
    <property type="entry name" value="MoaB/Mog-like domain"/>
    <property type="match status" value="1"/>
</dbReference>
<evidence type="ECO:0000313" key="3">
    <source>
        <dbReference type="EMBL" id="MDQ0289589.1"/>
    </source>
</evidence>
<gene>
    <name evidence="3" type="ORF">J3R75_001696</name>
</gene>
<dbReference type="SUPFAM" id="SSF142433">
    <property type="entry name" value="CinA-like"/>
    <property type="match status" value="1"/>
</dbReference>
<keyword evidence="4" id="KW-1185">Reference proteome</keyword>
<dbReference type="GO" id="GO:0016787">
    <property type="term" value="F:hydrolase activity"/>
    <property type="evidence" value="ECO:0007669"/>
    <property type="project" value="UniProtKB-KW"/>
</dbReference>
<comment type="similarity">
    <text evidence="1">Belongs to the CinA family.</text>
</comment>